<dbReference type="Proteomes" id="UP000024635">
    <property type="component" value="Unassembled WGS sequence"/>
</dbReference>
<protein>
    <submittedName>
        <fullName evidence="1">Uncharacterized protein</fullName>
    </submittedName>
</protein>
<organism evidence="1 2">
    <name type="scientific">Ancylostoma ceylanicum</name>
    <dbReference type="NCBI Taxonomy" id="53326"/>
    <lineage>
        <taxon>Eukaryota</taxon>
        <taxon>Metazoa</taxon>
        <taxon>Ecdysozoa</taxon>
        <taxon>Nematoda</taxon>
        <taxon>Chromadorea</taxon>
        <taxon>Rhabditida</taxon>
        <taxon>Rhabditina</taxon>
        <taxon>Rhabditomorpha</taxon>
        <taxon>Strongyloidea</taxon>
        <taxon>Ancylostomatidae</taxon>
        <taxon>Ancylostomatinae</taxon>
        <taxon>Ancylostoma</taxon>
    </lineage>
</organism>
<sequence length="68" mass="7138">MLFYVDESAHAISSSNVAAGSGVVLIINEICYGPVSQQPPSAAAQPLKSLVIAKALSVAQKRNRPIIF</sequence>
<evidence type="ECO:0000313" key="1">
    <source>
        <dbReference type="EMBL" id="EYC31740.1"/>
    </source>
</evidence>
<reference evidence="2" key="1">
    <citation type="journal article" date="2015" name="Nat. Genet.">
        <title>The genome and transcriptome of the zoonotic hookworm Ancylostoma ceylanicum identify infection-specific gene families.</title>
        <authorList>
            <person name="Schwarz E.M."/>
            <person name="Hu Y."/>
            <person name="Antoshechkin I."/>
            <person name="Miller M.M."/>
            <person name="Sternberg P.W."/>
            <person name="Aroian R.V."/>
        </authorList>
    </citation>
    <scope>NUCLEOTIDE SEQUENCE</scope>
    <source>
        <strain evidence="2">HY135</strain>
    </source>
</reference>
<gene>
    <name evidence="1" type="primary">Acey_s0003.g1211</name>
    <name evidence="1" type="ORF">Y032_0003g1211</name>
</gene>
<dbReference type="EMBL" id="JARK01001339">
    <property type="protein sequence ID" value="EYC31740.1"/>
    <property type="molecule type" value="Genomic_DNA"/>
</dbReference>
<accession>A0A016VWE4</accession>
<proteinExistence type="predicted"/>
<evidence type="ECO:0000313" key="2">
    <source>
        <dbReference type="Proteomes" id="UP000024635"/>
    </source>
</evidence>
<keyword evidence="2" id="KW-1185">Reference proteome</keyword>
<name>A0A016VWE4_9BILA</name>
<comment type="caution">
    <text evidence="1">The sequence shown here is derived from an EMBL/GenBank/DDBJ whole genome shotgun (WGS) entry which is preliminary data.</text>
</comment>
<dbReference type="AlphaFoldDB" id="A0A016VWE4"/>